<dbReference type="Proteomes" id="UP001178507">
    <property type="component" value="Unassembled WGS sequence"/>
</dbReference>
<comment type="caution">
    <text evidence="1">The sequence shown here is derived from an EMBL/GenBank/DDBJ whole genome shotgun (WGS) entry which is preliminary data.</text>
</comment>
<evidence type="ECO:0000313" key="2">
    <source>
        <dbReference type="Proteomes" id="UP001178507"/>
    </source>
</evidence>
<keyword evidence="2" id="KW-1185">Reference proteome</keyword>
<proteinExistence type="predicted"/>
<dbReference type="AlphaFoldDB" id="A0AA36HSI8"/>
<dbReference type="EMBL" id="CAUJNA010000258">
    <property type="protein sequence ID" value="CAJ1374543.1"/>
    <property type="molecule type" value="Genomic_DNA"/>
</dbReference>
<name>A0AA36HSI8_9DINO</name>
<evidence type="ECO:0000313" key="1">
    <source>
        <dbReference type="EMBL" id="CAJ1374543.1"/>
    </source>
</evidence>
<reference evidence="1" key="1">
    <citation type="submission" date="2023-08" db="EMBL/GenBank/DDBJ databases">
        <authorList>
            <person name="Chen Y."/>
            <person name="Shah S."/>
            <person name="Dougan E. K."/>
            <person name="Thang M."/>
            <person name="Chan C."/>
        </authorList>
    </citation>
    <scope>NUCLEOTIDE SEQUENCE</scope>
</reference>
<organism evidence="1 2">
    <name type="scientific">Effrenium voratum</name>
    <dbReference type="NCBI Taxonomy" id="2562239"/>
    <lineage>
        <taxon>Eukaryota</taxon>
        <taxon>Sar</taxon>
        <taxon>Alveolata</taxon>
        <taxon>Dinophyceae</taxon>
        <taxon>Suessiales</taxon>
        <taxon>Symbiodiniaceae</taxon>
        <taxon>Effrenium</taxon>
    </lineage>
</organism>
<protein>
    <submittedName>
        <fullName evidence="1">Uncharacterized protein</fullName>
    </submittedName>
</protein>
<gene>
    <name evidence="1" type="ORF">EVOR1521_LOCUS4072</name>
</gene>
<accession>A0AA36HSI8</accession>
<sequence>MMKDLVINPLGAGPFQLAKALEERQAKQLEDLDRVDRLWEFRLCVEMLRDCLDSYNRHGERDMLSTAEETLSTAEELLRRVTELAVMHIQSDEAFLDSISQGPQGLFPQDDSGLLMQVLQSPDFQEKGGLTRSLLSSRLMISGLLESVVGELTRWRSHPSEADLEAWKRWDRTYERLARRVAAVQQSQQAKSAPGGDSLWRCMEVLDPAAPLREETVECVACRNPACAPLCGYGQRA</sequence>